<keyword evidence="1" id="KW-0472">Membrane</keyword>
<feature type="transmembrane region" description="Helical" evidence="1">
    <location>
        <begin position="34"/>
        <end position="55"/>
    </location>
</feature>
<gene>
    <name evidence="2" type="ORF">CAL65_18935</name>
</gene>
<proteinExistence type="predicted"/>
<dbReference type="EMBL" id="NFZW01000026">
    <property type="protein sequence ID" value="RFA32682.1"/>
    <property type="molecule type" value="Genomic_DNA"/>
</dbReference>
<protein>
    <submittedName>
        <fullName evidence="2">Uncharacterized protein</fullName>
    </submittedName>
</protein>
<feature type="transmembrane region" description="Helical" evidence="1">
    <location>
        <begin position="67"/>
        <end position="88"/>
    </location>
</feature>
<dbReference type="AlphaFoldDB" id="A0A3E0WI87"/>
<evidence type="ECO:0000256" key="1">
    <source>
        <dbReference type="SAM" id="Phobius"/>
    </source>
</evidence>
<keyword evidence="1" id="KW-1133">Transmembrane helix</keyword>
<accession>A0A3E0WI87</accession>
<dbReference type="Proteomes" id="UP000256763">
    <property type="component" value="Unassembled WGS sequence"/>
</dbReference>
<feature type="transmembrane region" description="Helical" evidence="1">
    <location>
        <begin position="12"/>
        <end position="28"/>
    </location>
</feature>
<evidence type="ECO:0000313" key="3">
    <source>
        <dbReference type="Proteomes" id="UP000256763"/>
    </source>
</evidence>
<name>A0A3E0WI87_9GAMM</name>
<comment type="caution">
    <text evidence="2">The sequence shown here is derived from an EMBL/GenBank/DDBJ whole genome shotgun (WGS) entry which is preliminary data.</text>
</comment>
<organism evidence="2 3">
    <name type="scientific">Alkalilimnicola ehrlichii</name>
    <dbReference type="NCBI Taxonomy" id="351052"/>
    <lineage>
        <taxon>Bacteria</taxon>
        <taxon>Pseudomonadati</taxon>
        <taxon>Pseudomonadota</taxon>
        <taxon>Gammaproteobacteria</taxon>
        <taxon>Chromatiales</taxon>
        <taxon>Ectothiorhodospiraceae</taxon>
        <taxon>Alkalilimnicola</taxon>
    </lineage>
</organism>
<keyword evidence="1" id="KW-0812">Transmembrane</keyword>
<keyword evidence="3" id="KW-1185">Reference proteome</keyword>
<reference evidence="3" key="1">
    <citation type="submission" date="2017-05" db="EMBL/GenBank/DDBJ databases">
        <authorList>
            <person name="Sharma S."/>
            <person name="Sidhu C."/>
            <person name="Pinnaka A.K."/>
        </authorList>
    </citation>
    <scope>NUCLEOTIDE SEQUENCE [LARGE SCALE GENOMIC DNA]</scope>
    <source>
        <strain evidence="3">AK93</strain>
    </source>
</reference>
<sequence>MPPTGQPVSKLGFGVFYIAIVEGIWPLVTNTPASVMLFHFVGSLFVLGLWQAYKALSEHRNWRVRPLVFGVVALLLATCATAPLKWLLTMSPAGHFG</sequence>
<evidence type="ECO:0000313" key="2">
    <source>
        <dbReference type="EMBL" id="RFA32682.1"/>
    </source>
</evidence>